<evidence type="ECO:0000313" key="2">
    <source>
        <dbReference type="EMBL" id="PKU48609.1"/>
    </source>
</evidence>
<dbReference type="OrthoDB" id="3824970at2759"/>
<dbReference type="PRINTS" id="PR01345">
    <property type="entry name" value="CERVTRCPTASE"/>
</dbReference>
<protein>
    <recommendedName>
        <fullName evidence="4">Reverse transcriptase domain-containing protein</fullName>
    </recommendedName>
</protein>
<proteinExistence type="predicted"/>
<reference evidence="3" key="2">
    <citation type="submission" date="2017-12" db="EMBL/GenBank/DDBJ databases">
        <title>Genome sequence of the Bar-tailed Godwit (Limosa lapponica baueri).</title>
        <authorList>
            <person name="Lima N.C.B."/>
            <person name="Parody-Merino A.M."/>
            <person name="Battley P.F."/>
            <person name="Fidler A.E."/>
            <person name="Prosdocimi F."/>
        </authorList>
    </citation>
    <scope>NUCLEOTIDE SEQUENCE [LARGE SCALE GENOMIC DNA]</scope>
</reference>
<accession>A0A2I0URD9</accession>
<name>A0A2I0URD9_LIMLA</name>
<organism evidence="2 3">
    <name type="scientific">Limosa lapponica baueri</name>
    <dbReference type="NCBI Taxonomy" id="1758121"/>
    <lineage>
        <taxon>Eukaryota</taxon>
        <taxon>Metazoa</taxon>
        <taxon>Chordata</taxon>
        <taxon>Craniata</taxon>
        <taxon>Vertebrata</taxon>
        <taxon>Euteleostomi</taxon>
        <taxon>Archelosauria</taxon>
        <taxon>Archosauria</taxon>
        <taxon>Dinosauria</taxon>
        <taxon>Saurischia</taxon>
        <taxon>Theropoda</taxon>
        <taxon>Coelurosauria</taxon>
        <taxon>Aves</taxon>
        <taxon>Neognathae</taxon>
        <taxon>Neoaves</taxon>
        <taxon>Charadriiformes</taxon>
        <taxon>Scolopacidae</taxon>
        <taxon>Limosa</taxon>
    </lineage>
</organism>
<evidence type="ECO:0000256" key="1">
    <source>
        <dbReference type="SAM" id="MobiDB-lite"/>
    </source>
</evidence>
<dbReference type="PANTHER" id="PTHR33332">
    <property type="entry name" value="REVERSE TRANSCRIPTASE DOMAIN-CONTAINING PROTEIN"/>
    <property type="match status" value="1"/>
</dbReference>
<dbReference type="EMBL" id="KZ505649">
    <property type="protein sequence ID" value="PKU48609.1"/>
    <property type="molecule type" value="Genomic_DNA"/>
</dbReference>
<dbReference type="AlphaFoldDB" id="A0A2I0URD9"/>
<keyword evidence="3" id="KW-1185">Reference proteome</keyword>
<reference evidence="3" key="1">
    <citation type="submission" date="2017-11" db="EMBL/GenBank/DDBJ databases">
        <authorList>
            <person name="Lima N.C."/>
            <person name="Parody-Merino A.M."/>
            <person name="Battley P.F."/>
            <person name="Fidler A.E."/>
            <person name="Prosdocimi F."/>
        </authorList>
    </citation>
    <scope>NUCLEOTIDE SEQUENCE [LARGE SCALE GENOMIC DNA]</scope>
</reference>
<evidence type="ECO:0000313" key="3">
    <source>
        <dbReference type="Proteomes" id="UP000233556"/>
    </source>
</evidence>
<feature type="region of interest" description="Disordered" evidence="1">
    <location>
        <begin position="249"/>
        <end position="268"/>
    </location>
</feature>
<dbReference type="Proteomes" id="UP000233556">
    <property type="component" value="Unassembled WGS sequence"/>
</dbReference>
<evidence type="ECO:0008006" key="4">
    <source>
        <dbReference type="Google" id="ProtNLM"/>
    </source>
</evidence>
<gene>
    <name evidence="2" type="ORF">llap_1061</name>
</gene>
<sequence>MLPIHCPSLSTYHALSLMTYSASAPRPQSLWGKSKIYPGVNLLDQYRLGVDLLETTTEEKDLGVLVDSKLSMNQQCALVAKRTNGNLGCIGKSVASRSAEVILPLYSALVRPQLEYCVQFWAPQFKRDRELLERVQHRATKMIKGLEHLPYEERLKELGLFSLEKRRLRGDLIYVYKYLKGGLKDDGAGLFSVVSSDRTRGNGHKLEHRKFHSNTRKNFFTAFGRSGVPGKEEDLQLGHEDSLQLSFVSGQSPKKPKAMQTPESLAIL</sequence>